<dbReference type="EMBL" id="CACRXK020005338">
    <property type="protein sequence ID" value="CAB4005868.1"/>
    <property type="molecule type" value="Genomic_DNA"/>
</dbReference>
<dbReference type="Pfam" id="PF00041">
    <property type="entry name" value="fn3"/>
    <property type="match status" value="2"/>
</dbReference>
<dbReference type="GO" id="GO:0005886">
    <property type="term" value="C:plasma membrane"/>
    <property type="evidence" value="ECO:0007669"/>
    <property type="project" value="UniProtKB-SubCell"/>
</dbReference>
<evidence type="ECO:0000256" key="5">
    <source>
        <dbReference type="ARBA" id="ARBA00022679"/>
    </source>
</evidence>
<evidence type="ECO:0000256" key="12">
    <source>
        <dbReference type="ARBA" id="ARBA00023136"/>
    </source>
</evidence>
<keyword evidence="3" id="KW-1003">Cell membrane</keyword>
<dbReference type="GO" id="GO:0005524">
    <property type="term" value="F:ATP binding"/>
    <property type="evidence" value="ECO:0007669"/>
    <property type="project" value="UniProtKB-UniRule"/>
</dbReference>
<keyword evidence="17" id="KW-1185">Reference proteome</keyword>
<dbReference type="InterPro" id="IPR020635">
    <property type="entry name" value="Tyr_kinase_cat_dom"/>
</dbReference>
<dbReference type="SMART" id="SM00060">
    <property type="entry name" value="FN3"/>
    <property type="match status" value="2"/>
</dbReference>
<dbReference type="InterPro" id="IPR009030">
    <property type="entry name" value="Growth_fac_rcpt_cys_sf"/>
</dbReference>
<dbReference type="InterPro" id="IPR027936">
    <property type="entry name" value="Eph_TM"/>
</dbReference>
<dbReference type="InterPro" id="IPR017441">
    <property type="entry name" value="Protein_kinase_ATP_BS"/>
</dbReference>
<evidence type="ECO:0000256" key="4">
    <source>
        <dbReference type="ARBA" id="ARBA00022553"/>
    </source>
</evidence>
<dbReference type="Gene3D" id="2.10.50.10">
    <property type="entry name" value="Tumor Necrosis Factor Receptor, subunit A, domain 2"/>
    <property type="match status" value="1"/>
</dbReference>
<keyword evidence="14 16" id="KW-0675">Receptor</keyword>
<evidence type="ECO:0000256" key="10">
    <source>
        <dbReference type="ARBA" id="ARBA00022840"/>
    </source>
</evidence>
<keyword evidence="6" id="KW-0812">Transmembrane</keyword>
<comment type="subcellular location">
    <subcellularLocation>
        <location evidence="1">Cell membrane</location>
        <topology evidence="1">Single-pass type I membrane protein</topology>
    </subcellularLocation>
</comment>
<dbReference type="Pfam" id="PF14575">
    <property type="entry name" value="EphA2_TM"/>
    <property type="match status" value="2"/>
</dbReference>
<dbReference type="InterPro" id="IPR013783">
    <property type="entry name" value="Ig-like_fold"/>
</dbReference>
<dbReference type="FunFam" id="1.10.510.10:FF:000268">
    <property type="entry name" value="Receptor protein-tyrosine kinase"/>
    <property type="match status" value="1"/>
</dbReference>
<dbReference type="Pfam" id="PF07714">
    <property type="entry name" value="PK_Tyr_Ser-Thr"/>
    <property type="match status" value="2"/>
</dbReference>
<accession>A0A7D9IHF4</accession>
<protein>
    <recommendedName>
        <fullName evidence="2">receptor protein-tyrosine kinase</fullName>
        <ecNumber evidence="2">2.7.10.1</ecNumber>
    </recommendedName>
</protein>
<dbReference type="InterPro" id="IPR011641">
    <property type="entry name" value="Tyr-kin_ephrin_A/B_rcpt-like"/>
</dbReference>
<evidence type="ECO:0000313" key="17">
    <source>
        <dbReference type="Proteomes" id="UP001152795"/>
    </source>
</evidence>
<evidence type="ECO:0000256" key="7">
    <source>
        <dbReference type="ARBA" id="ARBA00022729"/>
    </source>
</evidence>
<dbReference type="InterPro" id="IPR001245">
    <property type="entry name" value="Ser-Thr/Tyr_kinase_cat_dom"/>
</dbReference>
<dbReference type="InterPro" id="IPR008266">
    <property type="entry name" value="Tyr_kinase_AS"/>
</dbReference>
<dbReference type="SUPFAM" id="SSF57184">
    <property type="entry name" value="Growth factor receptor domain"/>
    <property type="match status" value="1"/>
</dbReference>
<name>A0A7D9IHF4_PARCT</name>
<comment type="caution">
    <text evidence="16">The sequence shown here is derived from an EMBL/GenBank/DDBJ whole genome shotgun (WGS) entry which is preliminary data.</text>
</comment>
<dbReference type="SUPFAM" id="SSF49265">
    <property type="entry name" value="Fibronectin type III"/>
    <property type="match status" value="1"/>
</dbReference>
<keyword evidence="12" id="KW-0472">Membrane</keyword>
<evidence type="ECO:0000256" key="1">
    <source>
        <dbReference type="ARBA" id="ARBA00004251"/>
    </source>
</evidence>
<dbReference type="OrthoDB" id="4062651at2759"/>
<evidence type="ECO:0000256" key="8">
    <source>
        <dbReference type="ARBA" id="ARBA00022741"/>
    </source>
</evidence>
<dbReference type="Proteomes" id="UP001152795">
    <property type="component" value="Unassembled WGS sequence"/>
</dbReference>
<keyword evidence="7" id="KW-0732">Signal</keyword>
<keyword evidence="9" id="KW-0418">Kinase</keyword>
<keyword evidence="10" id="KW-0067">ATP-binding</keyword>
<dbReference type="Gene3D" id="2.60.40.10">
    <property type="entry name" value="Immunoglobulins"/>
    <property type="match status" value="2"/>
</dbReference>
<dbReference type="PANTHER" id="PTHR46877:SF14">
    <property type="entry name" value="RECEPTOR PROTEIN-TYROSINE KINASE"/>
    <property type="match status" value="1"/>
</dbReference>
<dbReference type="EC" id="2.7.10.1" evidence="2"/>
<evidence type="ECO:0000256" key="14">
    <source>
        <dbReference type="ARBA" id="ARBA00023170"/>
    </source>
</evidence>
<evidence type="ECO:0000256" key="9">
    <source>
        <dbReference type="ARBA" id="ARBA00022777"/>
    </source>
</evidence>
<dbReference type="GO" id="GO:0030182">
    <property type="term" value="P:neuron differentiation"/>
    <property type="evidence" value="ECO:0007669"/>
    <property type="project" value="UniProtKB-ARBA"/>
</dbReference>
<dbReference type="Gene3D" id="3.30.200.20">
    <property type="entry name" value="Phosphorylase Kinase, domain 1"/>
    <property type="match status" value="2"/>
</dbReference>
<dbReference type="FunFam" id="1.10.510.10:FF:001512">
    <property type="entry name" value="Receptor tyrosine-protein kinase erbB-2"/>
    <property type="match status" value="1"/>
</dbReference>
<dbReference type="SMART" id="SM01411">
    <property type="entry name" value="Ephrin_rec_like"/>
    <property type="match status" value="1"/>
</dbReference>
<dbReference type="CDD" id="cd00063">
    <property type="entry name" value="FN3"/>
    <property type="match status" value="2"/>
</dbReference>
<evidence type="ECO:0000256" key="11">
    <source>
        <dbReference type="ARBA" id="ARBA00022989"/>
    </source>
</evidence>
<keyword evidence="5" id="KW-0808">Transferase</keyword>
<dbReference type="PROSITE" id="PS50011">
    <property type="entry name" value="PROTEIN_KINASE_DOM"/>
    <property type="match status" value="2"/>
</dbReference>
<evidence type="ECO:0000256" key="2">
    <source>
        <dbReference type="ARBA" id="ARBA00011902"/>
    </source>
</evidence>
<dbReference type="PRINTS" id="PR00109">
    <property type="entry name" value="TYRKINASE"/>
</dbReference>
<organism evidence="16 17">
    <name type="scientific">Paramuricea clavata</name>
    <name type="common">Red gorgonian</name>
    <name type="synonym">Violescent sea-whip</name>
    <dbReference type="NCBI Taxonomy" id="317549"/>
    <lineage>
        <taxon>Eukaryota</taxon>
        <taxon>Metazoa</taxon>
        <taxon>Cnidaria</taxon>
        <taxon>Anthozoa</taxon>
        <taxon>Octocorallia</taxon>
        <taxon>Malacalcyonacea</taxon>
        <taxon>Plexauridae</taxon>
        <taxon>Paramuricea</taxon>
    </lineage>
</organism>
<dbReference type="PANTHER" id="PTHR46877">
    <property type="entry name" value="EPH RECEPTOR A5"/>
    <property type="match status" value="1"/>
</dbReference>
<dbReference type="InterPro" id="IPR050449">
    <property type="entry name" value="Ephrin_rcpt_TKs"/>
</dbReference>
<evidence type="ECO:0000256" key="15">
    <source>
        <dbReference type="ARBA" id="ARBA00023180"/>
    </source>
</evidence>
<dbReference type="SUPFAM" id="SSF56112">
    <property type="entry name" value="Protein kinase-like (PK-like)"/>
    <property type="match status" value="2"/>
</dbReference>
<dbReference type="InterPro" id="IPR003961">
    <property type="entry name" value="FN3_dom"/>
</dbReference>
<dbReference type="FunFam" id="3.30.200.20:FF:000802">
    <property type="entry name" value="Ephrin receptor 1"/>
    <property type="match status" value="2"/>
</dbReference>
<feature type="non-terminal residue" evidence="16">
    <location>
        <position position="1"/>
    </location>
</feature>
<evidence type="ECO:0000313" key="16">
    <source>
        <dbReference type="EMBL" id="CAB4005868.1"/>
    </source>
</evidence>
<dbReference type="GO" id="GO:0048013">
    <property type="term" value="P:ephrin receptor signaling pathway"/>
    <property type="evidence" value="ECO:0007669"/>
    <property type="project" value="UniProtKB-ARBA"/>
</dbReference>
<dbReference type="Gene3D" id="1.10.510.10">
    <property type="entry name" value="Transferase(Phosphotransferase) domain 1"/>
    <property type="match status" value="2"/>
</dbReference>
<dbReference type="PROSITE" id="PS50853">
    <property type="entry name" value="FN3"/>
    <property type="match status" value="2"/>
</dbReference>
<keyword evidence="15" id="KW-0325">Glycoprotein</keyword>
<keyword evidence="13" id="KW-0829">Tyrosine-protein kinase</keyword>
<dbReference type="InterPro" id="IPR000719">
    <property type="entry name" value="Prot_kinase_dom"/>
</dbReference>
<evidence type="ECO:0000256" key="13">
    <source>
        <dbReference type="ARBA" id="ARBA00023137"/>
    </source>
</evidence>
<gene>
    <name evidence="16" type="ORF">PACLA_8A023729</name>
</gene>
<keyword evidence="8" id="KW-0547">Nucleotide-binding</keyword>
<dbReference type="PROSITE" id="PS00109">
    <property type="entry name" value="PROTEIN_KINASE_TYR"/>
    <property type="match status" value="1"/>
</dbReference>
<keyword evidence="4" id="KW-0597">Phosphoprotein</keyword>
<dbReference type="InterPro" id="IPR011009">
    <property type="entry name" value="Kinase-like_dom_sf"/>
</dbReference>
<evidence type="ECO:0000256" key="3">
    <source>
        <dbReference type="ARBA" id="ARBA00022475"/>
    </source>
</evidence>
<dbReference type="PROSITE" id="PS00107">
    <property type="entry name" value="PROTEIN_KINASE_ATP"/>
    <property type="match status" value="2"/>
</dbReference>
<dbReference type="GO" id="GO:0004714">
    <property type="term" value="F:transmembrane receptor protein tyrosine kinase activity"/>
    <property type="evidence" value="ECO:0007669"/>
    <property type="project" value="UniProtKB-EC"/>
</dbReference>
<keyword evidence="11" id="KW-1133">Transmembrane helix</keyword>
<dbReference type="GO" id="GO:0050793">
    <property type="term" value="P:regulation of developmental process"/>
    <property type="evidence" value="ECO:0007669"/>
    <property type="project" value="UniProtKB-ARBA"/>
</dbReference>
<dbReference type="Pfam" id="PF07699">
    <property type="entry name" value="Ephrin_rec_like"/>
    <property type="match status" value="1"/>
</dbReference>
<proteinExistence type="predicted"/>
<dbReference type="InterPro" id="IPR036116">
    <property type="entry name" value="FN3_sf"/>
</dbReference>
<dbReference type="GO" id="GO:0048468">
    <property type="term" value="P:cell development"/>
    <property type="evidence" value="ECO:0007669"/>
    <property type="project" value="UniProtKB-ARBA"/>
</dbReference>
<evidence type="ECO:0000256" key="6">
    <source>
        <dbReference type="ARBA" id="ARBA00022692"/>
    </source>
</evidence>
<sequence>MFRAECSGCKNQNITVYILRKALPKETKDKEAVGILKNLTLVATLGNQVINTARFHEFYFEPKASQFFLVFLSAGSCTRIQDIRLSYFICDNNISSGVKLSRTVAPVNGSQRVNVSCPVNTLNPGNEEAYGLCSSKGIWEIKSPCMCKKGYTLNTNAEGCIDVYFYRFQGENHIYPCYNCKAACMSQETPIYRVPPPVKDVKFIDKTETSITLQWTPPPGQGVMYDIKCNKCPSGSDSGPCVVPCGRLVMFKPSQNNLTRTSVTIQGLDQDTEYEFVIYSKNMNSLRINRTNWKSAMKKIKTEGMSKSGGLPAAVIIVVPVVVTILMINIIIIFVICLFKRRKTSELYIHVYLDRLNNMSLEIDISLLYVDPITYDNPERALSEFAKQLDRNLIKFGDIVGGGEFGDVYKGEMKLPEQPATKVAIKTLKPRASHKNRTDFLIEASVMGQFKNLNVITLEGVVTKSTPSLIVTEFMENGSLDKYLKENDGMLNPLQLLGMARGVASGMEGIGSLLFSFKDLAARNVLVNDNLACKVADFGLSRDLDNSEDSEYESQGGKIAVRWTAPEAITDLKFSTASDIWSYGIVLWEIMSFAERPYRNWRNGEVLKVRIASDVNCFAICPKTVHELMKECWMTDGTKRPPFKEIVRIIDVWIKYPEKLNEDYINVRRIEPLDNSTFTSVNNCLINIHGQHTLSTCRDVIIRNPSLRGSHEILRRVFSPKPVGEVTENLSDHAALVVSWEDQMRLDREAAGPFMRDVNLLRALLLHIIIVKGRHVQCQKFLKEIILTIHEIFKTGSLKSDVIVLSRHGILVVSEWCTECPVNTYKDTVGNGKCTPCPRNSTRNLKGQVQCVCYDGFYRFQGENHTYPCYGVPSPVREIKFIDKTETSITLQWTPPSDQGVMYDIKCNKCPSGSDSGPCVVPCGRLVMFKPSQNNLTQTTLTIQGLDQDTEYQFVIYSKNMNSLRINRTNWKSAMKRIKTEEMSKSSGLPAAVVIVVPVVGIILMIIILILVICLFKRRKIRQYRASQRLRGGVIPLMPGVKNYIDPTTYDNPERAVSEFAKELDRNLIQFEAIIGGGEFGNVYKGEMNAHSGQPPTKVAIKTLKAGASSKDRTDFLIEASVMGQFKNLNVITLEGVVTKSAPLLIVTEFMENGSLDRYLKENDGVLKAPQLLGMARGVASGMEYLAGMHFVHRDLAARNVLVSANLNCKVADFGLSRDVGNTVESEYETQGGKIPVRWTALEAFIHRKFSTASDIWSYGILLWEIMSFAERPYWNWGNEEVITRVAEGYRLPPPMNCPKTVHQLMQECWLSDRTKRPPFGEIVRIIDEWIKYPGKLNEDYMKVRRTETLDYSSFTSVKDWIKEMSEDMKLKQEQSLNSLHSKNSPISIIQDSSKELRNKVIIYACSIYSTVYT</sequence>
<dbReference type="SMART" id="SM00219">
    <property type="entry name" value="TyrKc"/>
    <property type="match status" value="2"/>
</dbReference>
<reference evidence="16" key="1">
    <citation type="submission" date="2020-04" db="EMBL/GenBank/DDBJ databases">
        <authorList>
            <person name="Alioto T."/>
            <person name="Alioto T."/>
            <person name="Gomez Garrido J."/>
        </authorList>
    </citation>
    <scope>NUCLEOTIDE SEQUENCE</scope>
    <source>
        <strain evidence="16">A484AB</strain>
    </source>
</reference>